<organism evidence="2 3">
    <name type="scientific">Luteolibacter soli</name>
    <dbReference type="NCBI Taxonomy" id="3135280"/>
    <lineage>
        <taxon>Bacteria</taxon>
        <taxon>Pseudomonadati</taxon>
        <taxon>Verrucomicrobiota</taxon>
        <taxon>Verrucomicrobiia</taxon>
        <taxon>Verrucomicrobiales</taxon>
        <taxon>Verrucomicrobiaceae</taxon>
        <taxon>Luteolibacter</taxon>
    </lineage>
</organism>
<protein>
    <submittedName>
        <fullName evidence="2">DUF1287 domain-containing protein</fullName>
    </submittedName>
</protein>
<evidence type="ECO:0000313" key="3">
    <source>
        <dbReference type="Proteomes" id="UP001371305"/>
    </source>
</evidence>
<dbReference type="InterPro" id="IPR009706">
    <property type="entry name" value="DUF1287"/>
</dbReference>
<feature type="signal peptide" evidence="1">
    <location>
        <begin position="1"/>
        <end position="18"/>
    </location>
</feature>
<gene>
    <name evidence="2" type="ORF">WKV53_25740</name>
</gene>
<evidence type="ECO:0000313" key="2">
    <source>
        <dbReference type="EMBL" id="MEK7953945.1"/>
    </source>
</evidence>
<accession>A0ABU9B2N3</accession>
<keyword evidence="1" id="KW-0732">Signal</keyword>
<reference evidence="2 3" key="1">
    <citation type="submission" date="2024-04" db="EMBL/GenBank/DDBJ databases">
        <title>Luteolibacter sp. isolated from soil.</title>
        <authorList>
            <person name="An J."/>
        </authorList>
    </citation>
    <scope>NUCLEOTIDE SEQUENCE [LARGE SCALE GENOMIC DNA]</scope>
    <source>
        <strain evidence="2 3">Y139</strain>
    </source>
</reference>
<dbReference type="Proteomes" id="UP001371305">
    <property type="component" value="Unassembled WGS sequence"/>
</dbReference>
<feature type="chain" id="PRO_5047103263" evidence="1">
    <location>
        <begin position="19"/>
        <end position="190"/>
    </location>
</feature>
<proteinExistence type="predicted"/>
<dbReference type="PIRSF" id="PIRSF011444">
    <property type="entry name" value="DUF1287"/>
    <property type="match status" value="1"/>
</dbReference>
<comment type="caution">
    <text evidence="2">The sequence shown here is derived from an EMBL/GenBank/DDBJ whole genome shotgun (WGS) entry which is preliminary data.</text>
</comment>
<keyword evidence="3" id="KW-1185">Reference proteome</keyword>
<dbReference type="RefSeq" id="WP_341407713.1">
    <property type="nucleotide sequence ID" value="NZ_JBBUKT010000014.1"/>
</dbReference>
<sequence length="190" mass="21167">MRYLLLLALSLLPLFAQAQDTGTKIVTAARKQVGVTLSYDPAYATLDYPGGDVPREKGVCTDVVIRALRDGLSLDLQKLVHEDMKANFSAYPRNWGLSKPDKNIDHRRVPNLQTYFKRSGYKLDVTKDATKFLPGDLVTCTVPPSLPHVMIVSDKKTAEGIPLVIHNIGGGAREEDVLFTYPLTGHYRWK</sequence>
<evidence type="ECO:0000256" key="1">
    <source>
        <dbReference type="SAM" id="SignalP"/>
    </source>
</evidence>
<dbReference type="Pfam" id="PF06940">
    <property type="entry name" value="DUF1287"/>
    <property type="match status" value="1"/>
</dbReference>
<name>A0ABU9B2N3_9BACT</name>
<dbReference type="EMBL" id="JBBUKT010000014">
    <property type="protein sequence ID" value="MEK7953945.1"/>
    <property type="molecule type" value="Genomic_DNA"/>
</dbReference>